<evidence type="ECO:0000313" key="3">
    <source>
        <dbReference type="EMBL" id="KAF2840972.1"/>
    </source>
</evidence>
<organism evidence="3 4">
    <name type="scientific">Patellaria atrata CBS 101060</name>
    <dbReference type="NCBI Taxonomy" id="1346257"/>
    <lineage>
        <taxon>Eukaryota</taxon>
        <taxon>Fungi</taxon>
        <taxon>Dikarya</taxon>
        <taxon>Ascomycota</taxon>
        <taxon>Pezizomycotina</taxon>
        <taxon>Dothideomycetes</taxon>
        <taxon>Dothideomycetes incertae sedis</taxon>
        <taxon>Patellariales</taxon>
        <taxon>Patellariaceae</taxon>
        <taxon>Patellaria</taxon>
    </lineage>
</organism>
<proteinExistence type="predicted"/>
<feature type="region of interest" description="Disordered" evidence="2">
    <location>
        <begin position="78"/>
        <end position="135"/>
    </location>
</feature>
<evidence type="ECO:0000256" key="1">
    <source>
        <dbReference type="SAM" id="Coils"/>
    </source>
</evidence>
<accession>A0A9P4VTI8</accession>
<keyword evidence="1" id="KW-0175">Coiled coil</keyword>
<evidence type="ECO:0000256" key="2">
    <source>
        <dbReference type="SAM" id="MobiDB-lite"/>
    </source>
</evidence>
<feature type="coiled-coil region" evidence="1">
    <location>
        <begin position="342"/>
        <end position="376"/>
    </location>
</feature>
<dbReference type="AlphaFoldDB" id="A0A9P4VTI8"/>
<evidence type="ECO:0000313" key="4">
    <source>
        <dbReference type="Proteomes" id="UP000799429"/>
    </source>
</evidence>
<feature type="compositionally biased region" description="Basic and acidic residues" evidence="2">
    <location>
        <begin position="192"/>
        <end position="206"/>
    </location>
</feature>
<dbReference type="EMBL" id="MU006092">
    <property type="protein sequence ID" value="KAF2840972.1"/>
    <property type="molecule type" value="Genomic_DNA"/>
</dbReference>
<feature type="region of interest" description="Disordered" evidence="2">
    <location>
        <begin position="192"/>
        <end position="280"/>
    </location>
</feature>
<dbReference type="Proteomes" id="UP000799429">
    <property type="component" value="Unassembled WGS sequence"/>
</dbReference>
<gene>
    <name evidence="3" type="ORF">M501DRAFT_1014961</name>
</gene>
<name>A0A9P4VTI8_9PEZI</name>
<feature type="compositionally biased region" description="Acidic residues" evidence="2">
    <location>
        <begin position="87"/>
        <end position="98"/>
    </location>
</feature>
<keyword evidence="4" id="KW-1185">Reference proteome</keyword>
<protein>
    <submittedName>
        <fullName evidence="3">Uncharacterized protein</fullName>
    </submittedName>
</protein>
<reference evidence="3" key="1">
    <citation type="journal article" date="2020" name="Stud. Mycol.">
        <title>101 Dothideomycetes genomes: a test case for predicting lifestyles and emergence of pathogens.</title>
        <authorList>
            <person name="Haridas S."/>
            <person name="Albert R."/>
            <person name="Binder M."/>
            <person name="Bloem J."/>
            <person name="Labutti K."/>
            <person name="Salamov A."/>
            <person name="Andreopoulos B."/>
            <person name="Baker S."/>
            <person name="Barry K."/>
            <person name="Bills G."/>
            <person name="Bluhm B."/>
            <person name="Cannon C."/>
            <person name="Castanera R."/>
            <person name="Culley D."/>
            <person name="Daum C."/>
            <person name="Ezra D."/>
            <person name="Gonzalez J."/>
            <person name="Henrissat B."/>
            <person name="Kuo A."/>
            <person name="Liang C."/>
            <person name="Lipzen A."/>
            <person name="Lutzoni F."/>
            <person name="Magnuson J."/>
            <person name="Mondo S."/>
            <person name="Nolan M."/>
            <person name="Ohm R."/>
            <person name="Pangilinan J."/>
            <person name="Park H.-J."/>
            <person name="Ramirez L."/>
            <person name="Alfaro M."/>
            <person name="Sun H."/>
            <person name="Tritt A."/>
            <person name="Yoshinaga Y."/>
            <person name="Zwiers L.-H."/>
            <person name="Turgeon B."/>
            <person name="Goodwin S."/>
            <person name="Spatafora J."/>
            <person name="Crous P."/>
            <person name="Grigoriev I."/>
        </authorList>
    </citation>
    <scope>NUCLEOTIDE SEQUENCE</scope>
    <source>
        <strain evidence="3">CBS 101060</strain>
    </source>
</reference>
<sequence length="397" mass="44384">MASPMTADEALKSVYVVIQRMKHSSRIADFSSNQVLRSLRREIRRMRIAIRVPTPRPNVTFNTDVFSNWGADRAISEHAATQTTPDDPNEQEADENQDDAMGAPENATADEDGHRNAQQDGPVPQDTPMGTPPDAKMIADLEAITVECLAFGMKEREKEVTTKAAASTQNITQGGDKIQNVQLDGAMARDIRMQTSPDDVKVPEAGKRKRNPPEPENETPLSLKEKVETLGRIGTKAYHGPSDAKGVESEQPGGAVPEDTAMTTSSEVSHKSDPDLSVEDERRQLKEEVESLDRQLRLSKIEVRVWRGSCLRNKEARKQDQIEHEEEGRNLDAVVAKMQDYVESMEIEKLTMTKEMRTLKAEMETLKMRAETLEQYFIYILDKGVLKNVPYGPGQIP</sequence>
<feature type="compositionally biased region" description="Basic and acidic residues" evidence="2">
    <location>
        <begin position="268"/>
        <end position="280"/>
    </location>
</feature>
<comment type="caution">
    <text evidence="3">The sequence shown here is derived from an EMBL/GenBank/DDBJ whole genome shotgun (WGS) entry which is preliminary data.</text>
</comment>